<evidence type="ECO:0000313" key="3">
    <source>
        <dbReference type="Proteomes" id="UP000638014"/>
    </source>
</evidence>
<gene>
    <name evidence="2" type="ORF">IC617_08765</name>
</gene>
<comment type="caution">
    <text evidence="2">The sequence shown here is derived from an EMBL/GenBank/DDBJ whole genome shotgun (WGS) entry which is preliminary data.</text>
</comment>
<keyword evidence="1" id="KW-0732">Signal</keyword>
<dbReference type="RefSeq" id="WP_191144624.1">
    <property type="nucleotide sequence ID" value="NZ_JACXAF010000009.1"/>
</dbReference>
<proteinExistence type="predicted"/>
<evidence type="ECO:0000313" key="2">
    <source>
        <dbReference type="EMBL" id="MBD1389518.1"/>
    </source>
</evidence>
<dbReference type="EMBL" id="JACXAF010000009">
    <property type="protein sequence ID" value="MBD1389518.1"/>
    <property type="molecule type" value="Genomic_DNA"/>
</dbReference>
<accession>A0A8J6QUU4</accession>
<dbReference type="AlphaFoldDB" id="A0A8J6QUU4"/>
<evidence type="ECO:0000256" key="1">
    <source>
        <dbReference type="SAM" id="SignalP"/>
    </source>
</evidence>
<organism evidence="2 3">
    <name type="scientific">Neiella litorisoli</name>
    <dbReference type="NCBI Taxonomy" id="2771431"/>
    <lineage>
        <taxon>Bacteria</taxon>
        <taxon>Pseudomonadati</taxon>
        <taxon>Pseudomonadota</taxon>
        <taxon>Gammaproteobacteria</taxon>
        <taxon>Alteromonadales</taxon>
        <taxon>Echinimonadaceae</taxon>
        <taxon>Neiella</taxon>
    </lineage>
</organism>
<protein>
    <submittedName>
        <fullName evidence="2">Uncharacterized protein</fullName>
    </submittedName>
</protein>
<dbReference type="Proteomes" id="UP000638014">
    <property type="component" value="Unassembled WGS sequence"/>
</dbReference>
<sequence>MFKKLLTGLAMMSLATQVFSAGRAENVTISAIKVVDNAVFIKLDGKVSDQPKCATNVAYPFALYTAGDISAKVIVLRSNEQRKQSNHYRLRKMCIH</sequence>
<feature type="signal peptide" evidence="1">
    <location>
        <begin position="1"/>
        <end position="20"/>
    </location>
</feature>
<feature type="chain" id="PRO_5035252850" evidence="1">
    <location>
        <begin position="21"/>
        <end position="96"/>
    </location>
</feature>
<name>A0A8J6QUU4_9GAMM</name>
<keyword evidence="3" id="KW-1185">Reference proteome</keyword>
<reference evidence="2" key="1">
    <citation type="submission" date="2020-09" db="EMBL/GenBank/DDBJ databases">
        <title>A novel bacterium of genus Neiella, isolated from South China Sea.</title>
        <authorList>
            <person name="Huang H."/>
            <person name="Mo K."/>
            <person name="Hu Y."/>
        </authorList>
    </citation>
    <scope>NUCLEOTIDE SEQUENCE</scope>
    <source>
        <strain evidence="2">HB171785</strain>
    </source>
</reference>